<dbReference type="Proteomes" id="UP000800094">
    <property type="component" value="Unassembled WGS sequence"/>
</dbReference>
<proteinExistence type="predicted"/>
<gene>
    <name evidence="2" type="ORF">BU26DRAFT_523476</name>
</gene>
<dbReference type="GeneID" id="54583386"/>
<dbReference type="AlphaFoldDB" id="A0A6A6I1A6"/>
<evidence type="ECO:0000313" key="2">
    <source>
        <dbReference type="EMBL" id="KAF2243929.1"/>
    </source>
</evidence>
<dbReference type="EMBL" id="ML987204">
    <property type="protein sequence ID" value="KAF2243929.1"/>
    <property type="molecule type" value="Genomic_DNA"/>
</dbReference>
<protein>
    <submittedName>
        <fullName evidence="2">HET-domain-containing protein</fullName>
    </submittedName>
</protein>
<feature type="domain" description="Heterokaryon incompatibility" evidence="1">
    <location>
        <begin position="74"/>
        <end position="248"/>
    </location>
</feature>
<dbReference type="PANTHER" id="PTHR33112:SF16">
    <property type="entry name" value="HETEROKARYON INCOMPATIBILITY DOMAIN-CONTAINING PROTEIN"/>
    <property type="match status" value="1"/>
</dbReference>
<organism evidence="2 3">
    <name type="scientific">Trematosphaeria pertusa</name>
    <dbReference type="NCBI Taxonomy" id="390896"/>
    <lineage>
        <taxon>Eukaryota</taxon>
        <taxon>Fungi</taxon>
        <taxon>Dikarya</taxon>
        <taxon>Ascomycota</taxon>
        <taxon>Pezizomycotina</taxon>
        <taxon>Dothideomycetes</taxon>
        <taxon>Pleosporomycetidae</taxon>
        <taxon>Pleosporales</taxon>
        <taxon>Massarineae</taxon>
        <taxon>Trematosphaeriaceae</taxon>
        <taxon>Trematosphaeria</taxon>
    </lineage>
</organism>
<name>A0A6A6I1A6_9PLEO</name>
<dbReference type="RefSeq" id="XP_033678933.1">
    <property type="nucleotide sequence ID" value="XM_033830056.1"/>
</dbReference>
<dbReference type="Pfam" id="PF06985">
    <property type="entry name" value="HET"/>
    <property type="match status" value="1"/>
</dbReference>
<keyword evidence="3" id="KW-1185">Reference proteome</keyword>
<sequence length="579" mass="66112">MPRSNRATTYTSSKACRLAREWLEECETKHGICRKPVTISEFTLPRRLIDVGSPDSRAPFLIETATLEDKNCRYAALSHCWGDPSKLLQTLASNISEHYEEIPWAALPNTFQDAITVTRGLGLRYLWIDSLCIIQKNKTDFEHECASMHLIYLHCCVTIAASDSHNGTEGFLKFWDDFDQPASAATLPAPPSATSTPKPLALKTQIPVDEQAFRPPSSQFRHNRYIEWSEWSKVLDGPLNTRAWAYQERQLAPRILHYTRYGVMWECRQRIGAGDSRLLQLRRICVGLRWDRFFPSLNAFRVLDTDKSRQSLDEIMDLWLLNVEAYSQRQLSHPEDKLPALSGLAAAVVAMAEGSAAVEPHTYLAGIWLSHIQRQLFWCAGEPDEHDPGVPFWPPQEANSLPSWSWASYDGPVSFYPLGRLNEHAPYHHRYSRTELFKGEYTDTQNMRRCDRFEYLSKDISPAGADPFGAIQGNCLRIQGSFFDEDVSKMTECAQKNTYRLHCDDGLASVLYVLFDLIPPSFEGLTLRFLLLLKDNYLFCGIVLQATETRTFRKVGIFGIRTSDNRADLGWHLREMTLV</sequence>
<evidence type="ECO:0000259" key="1">
    <source>
        <dbReference type="Pfam" id="PF06985"/>
    </source>
</evidence>
<reference evidence="2" key="1">
    <citation type="journal article" date="2020" name="Stud. Mycol.">
        <title>101 Dothideomycetes genomes: a test case for predicting lifestyles and emergence of pathogens.</title>
        <authorList>
            <person name="Haridas S."/>
            <person name="Albert R."/>
            <person name="Binder M."/>
            <person name="Bloem J."/>
            <person name="Labutti K."/>
            <person name="Salamov A."/>
            <person name="Andreopoulos B."/>
            <person name="Baker S."/>
            <person name="Barry K."/>
            <person name="Bills G."/>
            <person name="Bluhm B."/>
            <person name="Cannon C."/>
            <person name="Castanera R."/>
            <person name="Culley D."/>
            <person name="Daum C."/>
            <person name="Ezra D."/>
            <person name="Gonzalez J."/>
            <person name="Henrissat B."/>
            <person name="Kuo A."/>
            <person name="Liang C."/>
            <person name="Lipzen A."/>
            <person name="Lutzoni F."/>
            <person name="Magnuson J."/>
            <person name="Mondo S."/>
            <person name="Nolan M."/>
            <person name="Ohm R."/>
            <person name="Pangilinan J."/>
            <person name="Park H.-J."/>
            <person name="Ramirez L."/>
            <person name="Alfaro M."/>
            <person name="Sun H."/>
            <person name="Tritt A."/>
            <person name="Yoshinaga Y."/>
            <person name="Zwiers L.-H."/>
            <person name="Turgeon B."/>
            <person name="Goodwin S."/>
            <person name="Spatafora J."/>
            <person name="Crous P."/>
            <person name="Grigoriev I."/>
        </authorList>
    </citation>
    <scope>NUCLEOTIDE SEQUENCE</scope>
    <source>
        <strain evidence="2">CBS 122368</strain>
    </source>
</reference>
<evidence type="ECO:0000313" key="3">
    <source>
        <dbReference type="Proteomes" id="UP000800094"/>
    </source>
</evidence>
<dbReference type="InterPro" id="IPR010730">
    <property type="entry name" value="HET"/>
</dbReference>
<dbReference type="PANTHER" id="PTHR33112">
    <property type="entry name" value="DOMAIN PROTEIN, PUTATIVE-RELATED"/>
    <property type="match status" value="1"/>
</dbReference>
<accession>A0A6A6I1A6</accession>
<dbReference type="OrthoDB" id="8300194at2759"/>